<sequence>MSEKQQPPRSKSLLTHELEADQTPSEGVVAAVSAASESDPADIEPLAEAIDPDAVDALFADHYDGTPRGTGYVQFAYAGYDVVVSGDGLVSLLGDG</sequence>
<organism evidence="3 4">
    <name type="scientific">Halorussus gelatinilyticus</name>
    <dbReference type="NCBI Taxonomy" id="2937524"/>
    <lineage>
        <taxon>Archaea</taxon>
        <taxon>Methanobacteriati</taxon>
        <taxon>Methanobacteriota</taxon>
        <taxon>Stenosarchaea group</taxon>
        <taxon>Halobacteria</taxon>
        <taxon>Halobacteriales</taxon>
        <taxon>Haladaptataceae</taxon>
        <taxon>Halorussus</taxon>
    </lineage>
</organism>
<feature type="compositionally biased region" description="Polar residues" evidence="1">
    <location>
        <begin position="1"/>
        <end position="13"/>
    </location>
</feature>
<dbReference type="AlphaFoldDB" id="A0A8U0IJX6"/>
<name>A0A8U0IJX6_9EURY</name>
<proteinExistence type="predicted"/>
<accession>A0A8U0IJX6</accession>
<evidence type="ECO:0000313" key="3">
    <source>
        <dbReference type="EMBL" id="UPW00975.1"/>
    </source>
</evidence>
<keyword evidence="4" id="KW-1185">Reference proteome</keyword>
<dbReference type="KEGG" id="haxz:M0R88_02475"/>
<evidence type="ECO:0000256" key="1">
    <source>
        <dbReference type="SAM" id="MobiDB-lite"/>
    </source>
</evidence>
<dbReference type="GeneID" id="72188684"/>
<dbReference type="RefSeq" id="WP_248655382.1">
    <property type="nucleotide sequence ID" value="NZ_CP096658.1"/>
</dbReference>
<evidence type="ECO:0000259" key="2">
    <source>
        <dbReference type="Pfam" id="PF18545"/>
    </source>
</evidence>
<dbReference type="EMBL" id="CP096658">
    <property type="protein sequence ID" value="UPW00975.1"/>
    <property type="molecule type" value="Genomic_DNA"/>
</dbReference>
<gene>
    <name evidence="3" type="ORF">M0R88_02475</name>
</gene>
<feature type="region of interest" description="Disordered" evidence="1">
    <location>
        <begin position="1"/>
        <end position="24"/>
    </location>
</feature>
<feature type="domain" description="Halobacterial output" evidence="2">
    <location>
        <begin position="21"/>
        <end position="90"/>
    </location>
</feature>
<reference evidence="3" key="1">
    <citation type="submission" date="2022-04" db="EMBL/GenBank/DDBJ databases">
        <title>Diverse halophilic archaea isolated from saline environments.</title>
        <authorList>
            <person name="Cui H.-L."/>
        </authorList>
    </citation>
    <scope>NUCLEOTIDE SEQUENCE</scope>
    <source>
        <strain evidence="3">XZYJT40</strain>
    </source>
</reference>
<dbReference type="InterPro" id="IPR040624">
    <property type="entry name" value="HalOD1"/>
</dbReference>
<protein>
    <recommendedName>
        <fullName evidence="2">Halobacterial output domain-containing protein</fullName>
    </recommendedName>
</protein>
<dbReference type="Proteomes" id="UP000830434">
    <property type="component" value="Chromosome"/>
</dbReference>
<dbReference type="Pfam" id="PF18545">
    <property type="entry name" value="HalOD1"/>
    <property type="match status" value="1"/>
</dbReference>
<evidence type="ECO:0000313" key="4">
    <source>
        <dbReference type="Proteomes" id="UP000830434"/>
    </source>
</evidence>